<keyword evidence="9" id="KW-1185">Reference proteome</keyword>
<dbReference type="OrthoDB" id="9802805at2"/>
<name>A0A5Q2QDC6_9GAMM</name>
<dbReference type="InterPro" id="IPR015797">
    <property type="entry name" value="NUDIX_hydrolase-like_dom_sf"/>
</dbReference>
<dbReference type="EMBL" id="CP045871">
    <property type="protein sequence ID" value="QGG80361.1"/>
    <property type="molecule type" value="Genomic_DNA"/>
</dbReference>
<dbReference type="InterPro" id="IPR000086">
    <property type="entry name" value="NUDIX_hydrolase_dom"/>
</dbReference>
<dbReference type="InterPro" id="IPR045121">
    <property type="entry name" value="CoAse"/>
</dbReference>
<accession>A0A5Q2QDC6</accession>
<keyword evidence="4" id="KW-0378">Hydrolase</keyword>
<sequence length="226" mass="24841">MFDSIDDPVFPLSPRTITRPYRKGLDDAKQAAVALLQVPLSCPGLQGVPMSDDSHGILLIKRSHKLRGHSGQWALPGGQREAGESLWRTAKRELFEETGLAPNRVRWHGDLGAVSTGTGYSARVFVGQLATPAVMVADGHEAVQLSAYPISWLGRSDTHNHAPVDALGGAHFCWTKPGGALPWPTPLWGATAFMLLELRRRLYPHLAEPDCEPKRDSVFRQLDIRK</sequence>
<dbReference type="PROSITE" id="PS51462">
    <property type="entry name" value="NUDIX"/>
    <property type="match status" value="1"/>
</dbReference>
<dbReference type="PROSITE" id="PS00893">
    <property type="entry name" value="NUDIX_BOX"/>
    <property type="match status" value="1"/>
</dbReference>
<dbReference type="GO" id="GO:0010945">
    <property type="term" value="F:coenzyme A diphosphatase activity"/>
    <property type="evidence" value="ECO:0007669"/>
    <property type="project" value="InterPro"/>
</dbReference>
<dbReference type="KEGG" id="llp:GH975_07175"/>
<dbReference type="Proteomes" id="UP000388235">
    <property type="component" value="Chromosome"/>
</dbReference>
<dbReference type="CDD" id="cd03426">
    <property type="entry name" value="NUDIX_CoAse_Nudt7"/>
    <property type="match status" value="1"/>
</dbReference>
<protein>
    <submittedName>
        <fullName evidence="8">NUDIX domain-containing protein</fullName>
    </submittedName>
</protein>
<dbReference type="PANTHER" id="PTHR12992">
    <property type="entry name" value="NUDIX HYDROLASE"/>
    <property type="match status" value="1"/>
</dbReference>
<evidence type="ECO:0000313" key="8">
    <source>
        <dbReference type="EMBL" id="QGG80361.1"/>
    </source>
</evidence>
<comment type="cofactor">
    <cofactor evidence="1">
        <name>Mn(2+)</name>
        <dbReference type="ChEBI" id="CHEBI:29035"/>
    </cofactor>
</comment>
<keyword evidence="6" id="KW-0464">Manganese</keyword>
<keyword evidence="3" id="KW-0479">Metal-binding</keyword>
<dbReference type="PANTHER" id="PTHR12992:SF11">
    <property type="entry name" value="MITOCHONDRIAL COENZYME A DIPHOSPHATASE NUDT8"/>
    <property type="match status" value="1"/>
</dbReference>
<comment type="cofactor">
    <cofactor evidence="2">
        <name>Mg(2+)</name>
        <dbReference type="ChEBI" id="CHEBI:18420"/>
    </cofactor>
</comment>
<evidence type="ECO:0000256" key="5">
    <source>
        <dbReference type="ARBA" id="ARBA00022842"/>
    </source>
</evidence>
<gene>
    <name evidence="8" type="ORF">GH975_07175</name>
</gene>
<feature type="domain" description="Nudix hydrolase" evidence="7">
    <location>
        <begin position="27"/>
        <end position="171"/>
    </location>
</feature>
<evidence type="ECO:0000259" key="7">
    <source>
        <dbReference type="PROSITE" id="PS51462"/>
    </source>
</evidence>
<evidence type="ECO:0000256" key="3">
    <source>
        <dbReference type="ARBA" id="ARBA00022723"/>
    </source>
</evidence>
<evidence type="ECO:0000313" key="9">
    <source>
        <dbReference type="Proteomes" id="UP000388235"/>
    </source>
</evidence>
<evidence type="ECO:0000256" key="2">
    <source>
        <dbReference type="ARBA" id="ARBA00001946"/>
    </source>
</evidence>
<dbReference type="RefSeq" id="WP_153713865.1">
    <property type="nucleotide sequence ID" value="NZ_CP045871.1"/>
</dbReference>
<dbReference type="GO" id="GO:0046872">
    <property type="term" value="F:metal ion binding"/>
    <property type="evidence" value="ECO:0007669"/>
    <property type="project" value="UniProtKB-KW"/>
</dbReference>
<dbReference type="Pfam" id="PF00293">
    <property type="entry name" value="NUDIX"/>
    <property type="match status" value="1"/>
</dbReference>
<evidence type="ECO:0000256" key="1">
    <source>
        <dbReference type="ARBA" id="ARBA00001936"/>
    </source>
</evidence>
<dbReference type="InterPro" id="IPR020084">
    <property type="entry name" value="NUDIX_hydrolase_CS"/>
</dbReference>
<keyword evidence="5" id="KW-0460">Magnesium</keyword>
<organism evidence="8 9">
    <name type="scientific">Litorivicinus lipolyticus</name>
    <dbReference type="NCBI Taxonomy" id="418701"/>
    <lineage>
        <taxon>Bacteria</taxon>
        <taxon>Pseudomonadati</taxon>
        <taxon>Pseudomonadota</taxon>
        <taxon>Gammaproteobacteria</taxon>
        <taxon>Oceanospirillales</taxon>
        <taxon>Litorivicinaceae</taxon>
        <taxon>Litorivicinus</taxon>
    </lineage>
</organism>
<reference evidence="8 9" key="1">
    <citation type="submission" date="2019-11" db="EMBL/GenBank/DDBJ databases">
        <authorList>
            <person name="Khan S.A."/>
            <person name="Jeon C.O."/>
            <person name="Chun B.H."/>
        </authorList>
    </citation>
    <scope>NUCLEOTIDE SEQUENCE [LARGE SCALE GENOMIC DNA]</scope>
    <source>
        <strain evidence="8 9">IMCC 1097</strain>
    </source>
</reference>
<dbReference type="SUPFAM" id="SSF55811">
    <property type="entry name" value="Nudix"/>
    <property type="match status" value="1"/>
</dbReference>
<proteinExistence type="predicted"/>
<evidence type="ECO:0000256" key="4">
    <source>
        <dbReference type="ARBA" id="ARBA00022801"/>
    </source>
</evidence>
<dbReference type="AlphaFoldDB" id="A0A5Q2QDC6"/>
<evidence type="ECO:0000256" key="6">
    <source>
        <dbReference type="ARBA" id="ARBA00023211"/>
    </source>
</evidence>
<dbReference type="Gene3D" id="3.90.79.10">
    <property type="entry name" value="Nucleoside Triphosphate Pyrophosphohydrolase"/>
    <property type="match status" value="1"/>
</dbReference>